<accession>W7IMZ9</accession>
<dbReference type="PATRIC" id="fig|909613.9.peg.2955"/>
<dbReference type="STRING" id="909613.UO65_2955"/>
<organism evidence="1 2">
    <name type="scientific">Actinokineospora spheciospongiae</name>
    <dbReference type="NCBI Taxonomy" id="909613"/>
    <lineage>
        <taxon>Bacteria</taxon>
        <taxon>Bacillati</taxon>
        <taxon>Actinomycetota</taxon>
        <taxon>Actinomycetes</taxon>
        <taxon>Pseudonocardiales</taxon>
        <taxon>Pseudonocardiaceae</taxon>
        <taxon>Actinokineospora</taxon>
    </lineage>
</organism>
<accession>A0A8E2WZL1</accession>
<comment type="caution">
    <text evidence="1">The sequence shown here is derived from an EMBL/GenBank/DDBJ whole genome shotgun (WGS) entry which is preliminary data.</text>
</comment>
<proteinExistence type="predicted"/>
<evidence type="ECO:0000313" key="1">
    <source>
        <dbReference type="EMBL" id="EWC61768.1"/>
    </source>
</evidence>
<dbReference type="OrthoDB" id="9815928at2"/>
<dbReference type="RefSeq" id="WP_035282840.1">
    <property type="nucleotide sequence ID" value="NZ_AYXG01000102.1"/>
</dbReference>
<evidence type="ECO:0000313" key="2">
    <source>
        <dbReference type="Proteomes" id="UP000019277"/>
    </source>
</evidence>
<dbReference type="Proteomes" id="UP000019277">
    <property type="component" value="Unassembled WGS sequence"/>
</dbReference>
<dbReference type="eggNOG" id="COG0791">
    <property type="taxonomic scope" value="Bacteria"/>
</dbReference>
<keyword evidence="2" id="KW-1185">Reference proteome</keyword>
<gene>
    <name evidence="1" type="ORF">UO65_2955</name>
</gene>
<dbReference type="EMBL" id="AYXG01000102">
    <property type="protein sequence ID" value="EWC61768.1"/>
    <property type="molecule type" value="Genomic_DNA"/>
</dbReference>
<name>W7IMZ9_9PSEU</name>
<dbReference type="Gene3D" id="3.90.1720.10">
    <property type="entry name" value="endopeptidase domain like (from Nostoc punctiforme)"/>
    <property type="match status" value="1"/>
</dbReference>
<dbReference type="AlphaFoldDB" id="W7IMZ9"/>
<reference evidence="1 2" key="1">
    <citation type="journal article" date="2014" name="Genome Announc.">
        <title>Draft Genome Sequence of the Antitrypanosomally Active Sponge-Associated Bacterium Actinokineospora sp. Strain EG49.</title>
        <authorList>
            <person name="Harjes J."/>
            <person name="Ryu T."/>
            <person name="Abdelmohsen U.R."/>
            <person name="Moitinho-Silva L."/>
            <person name="Horn H."/>
            <person name="Ravasi T."/>
            <person name="Hentschel U."/>
        </authorList>
    </citation>
    <scope>NUCLEOTIDE SEQUENCE [LARGE SCALE GENOMIC DNA]</scope>
    <source>
        <strain evidence="1 2">EG49</strain>
    </source>
</reference>
<sequence>MTRVAPTTPISRGEVIERAESWLRPSVPHSSTRFHQNEYGIYRTDCSGYVSMAWGLPGVPPDLRGGLDAAGLTSVSTRIDRDELLAGDALIRVGDDGHPGHAIVFHEWAGGGRVAYWGFEQSAEVGTTHRVVPYPHGDGAAGGLYLPRRYAGITVPA</sequence>
<protein>
    <submittedName>
        <fullName evidence="1">Putative membrane protein</fullName>
    </submittedName>
</protein>